<dbReference type="PANTHER" id="PTHR45738:SF25">
    <property type="entry name" value="PHOSPHOINOSITIDE PHOSPHATASE SAC3-RELATED"/>
    <property type="match status" value="1"/>
</dbReference>
<evidence type="ECO:0000256" key="2">
    <source>
        <dbReference type="SAM" id="Phobius"/>
    </source>
</evidence>
<evidence type="ECO:0000313" key="4">
    <source>
        <dbReference type="Proteomes" id="UP000525078"/>
    </source>
</evidence>
<dbReference type="AlphaFoldDB" id="A0A7J6EWR9"/>
<keyword evidence="1" id="KW-0378">Hydrolase</keyword>
<organism evidence="3 4">
    <name type="scientific">Cannabis sativa</name>
    <name type="common">Hemp</name>
    <name type="synonym">Marijuana</name>
    <dbReference type="NCBI Taxonomy" id="3483"/>
    <lineage>
        <taxon>Eukaryota</taxon>
        <taxon>Viridiplantae</taxon>
        <taxon>Streptophyta</taxon>
        <taxon>Embryophyta</taxon>
        <taxon>Tracheophyta</taxon>
        <taxon>Spermatophyta</taxon>
        <taxon>Magnoliopsida</taxon>
        <taxon>eudicotyledons</taxon>
        <taxon>Gunneridae</taxon>
        <taxon>Pentapetalae</taxon>
        <taxon>rosids</taxon>
        <taxon>fabids</taxon>
        <taxon>Rosales</taxon>
        <taxon>Cannabaceae</taxon>
        <taxon>Cannabis</taxon>
    </lineage>
</organism>
<reference evidence="3 4" key="1">
    <citation type="journal article" date="2020" name="bioRxiv">
        <title>Sequence and annotation of 42 cannabis genomes reveals extensive copy number variation in cannabinoid synthesis and pathogen resistance genes.</title>
        <authorList>
            <person name="Mckernan K.J."/>
            <person name="Helbert Y."/>
            <person name="Kane L.T."/>
            <person name="Ebling H."/>
            <person name="Zhang L."/>
            <person name="Liu B."/>
            <person name="Eaton Z."/>
            <person name="Mclaughlin S."/>
            <person name="Kingan S."/>
            <person name="Baybayan P."/>
            <person name="Concepcion G."/>
            <person name="Jordan M."/>
            <person name="Riva A."/>
            <person name="Barbazuk W."/>
            <person name="Harkins T."/>
        </authorList>
    </citation>
    <scope>NUCLEOTIDE SEQUENCE [LARGE SCALE GENOMIC DNA]</scope>
    <source>
        <strain evidence="4">cv. Jamaican Lion 4</strain>
        <tissue evidence="3">Leaf</tissue>
    </source>
</reference>
<comment type="caution">
    <text evidence="3">The sequence shown here is derived from an EMBL/GenBank/DDBJ whole genome shotgun (WGS) entry which is preliminary data.</text>
</comment>
<evidence type="ECO:0000256" key="1">
    <source>
        <dbReference type="ARBA" id="ARBA00022801"/>
    </source>
</evidence>
<keyword evidence="2" id="KW-0812">Transmembrane</keyword>
<keyword evidence="2" id="KW-1133">Transmembrane helix</keyword>
<accession>A0A7J6EWR9</accession>
<evidence type="ECO:0000313" key="3">
    <source>
        <dbReference type="EMBL" id="KAF4362120.1"/>
    </source>
</evidence>
<dbReference type="InterPro" id="IPR043573">
    <property type="entry name" value="Fig4-like"/>
</dbReference>
<dbReference type="GO" id="GO:0043813">
    <property type="term" value="F:phosphatidylinositol-3,5-bisphosphate 5-phosphatase activity"/>
    <property type="evidence" value="ECO:0007669"/>
    <property type="project" value="InterPro"/>
</dbReference>
<dbReference type="GO" id="GO:0046856">
    <property type="term" value="P:phosphatidylinositol dephosphorylation"/>
    <property type="evidence" value="ECO:0007669"/>
    <property type="project" value="InterPro"/>
</dbReference>
<proteinExistence type="predicted"/>
<sequence length="320" mass="36286">MQNATSEKKALEHKKEIAKRLGRPLIQTNFYEDDTAFEKQSALFALVVSDMEPWLPTAWSSRVTFIVDDFHSAIEKYDFNSEIGTKVRGTVFCTDNGGALVNITAKSSTHLPLQEASIHRLKHVEEAGIVSGLKMDFVIIGENEYDLAWERCRQLQAEDVVVKGKVVGANKGGVVAVVEGLRGFVPFSQISSVLCLGDLLLWTDRILRIVSNNNIMFHLNDPLAEDLMSFYERMGDTLAHQYCGSAGMFSFILLLLYLIWYLISPCAQFAYIFLNCDVEQIFSQRRGQWKAATQSQEFFRTLQRYYSNAYMDAEKQDAIN</sequence>
<dbReference type="PANTHER" id="PTHR45738">
    <property type="entry name" value="POLYPHOSPHOINOSITIDE PHOSPHATASE"/>
    <property type="match status" value="1"/>
</dbReference>
<feature type="transmembrane region" description="Helical" evidence="2">
    <location>
        <begin position="242"/>
        <end position="263"/>
    </location>
</feature>
<protein>
    <submittedName>
        <fullName evidence="3">Uncharacterized protein</fullName>
    </submittedName>
</protein>
<gene>
    <name evidence="3" type="ORF">F8388_023972</name>
</gene>
<dbReference type="InterPro" id="IPR012340">
    <property type="entry name" value="NA-bd_OB-fold"/>
</dbReference>
<dbReference type="EMBL" id="JAATIP010000186">
    <property type="protein sequence ID" value="KAF4362120.1"/>
    <property type="molecule type" value="Genomic_DNA"/>
</dbReference>
<dbReference type="Proteomes" id="UP000525078">
    <property type="component" value="Unassembled WGS sequence"/>
</dbReference>
<feature type="non-terminal residue" evidence="3">
    <location>
        <position position="320"/>
    </location>
</feature>
<dbReference type="SUPFAM" id="SSF50249">
    <property type="entry name" value="Nucleic acid-binding proteins"/>
    <property type="match status" value="1"/>
</dbReference>
<name>A0A7J6EWR9_CANSA</name>
<keyword evidence="2" id="KW-0472">Membrane</keyword>